<evidence type="ECO:0000256" key="1">
    <source>
        <dbReference type="SAM" id="MobiDB-lite"/>
    </source>
</evidence>
<protein>
    <submittedName>
        <fullName evidence="2">Uncharacterized protein</fullName>
    </submittedName>
</protein>
<reference evidence="2" key="1">
    <citation type="submission" date="2011-11" db="EMBL/GenBank/DDBJ databases">
        <title>The Genome Sequence of Fusarium oxysporum Cotton.</title>
        <authorList>
            <consortium name="The Broad Institute Genome Sequencing Platform"/>
            <person name="Ma L.-J."/>
            <person name="Gale L.R."/>
            <person name="Schwartz D.C."/>
            <person name="Zhou S."/>
            <person name="Corby-Kistler H."/>
            <person name="Young S.K."/>
            <person name="Zeng Q."/>
            <person name="Gargeya S."/>
            <person name="Fitzgerald M."/>
            <person name="Haas B."/>
            <person name="Abouelleil A."/>
            <person name="Alvarado L."/>
            <person name="Arachchi H.M."/>
            <person name="Berlin A."/>
            <person name="Brown A."/>
            <person name="Chapman S.B."/>
            <person name="Chen Z."/>
            <person name="Dunbar C."/>
            <person name="Freedman E."/>
            <person name="Gearin G."/>
            <person name="Goldberg J."/>
            <person name="Griggs A."/>
            <person name="Gujja S."/>
            <person name="Heiman D."/>
            <person name="Howarth C."/>
            <person name="Larson L."/>
            <person name="Lui A."/>
            <person name="MacDonald P.J.P."/>
            <person name="Montmayeur A."/>
            <person name="Murphy C."/>
            <person name="Neiman D."/>
            <person name="Pearson M."/>
            <person name="Priest M."/>
            <person name="Roberts A."/>
            <person name="Saif S."/>
            <person name="Shea T."/>
            <person name="Shenoy N."/>
            <person name="Sisk P."/>
            <person name="Stolte C."/>
            <person name="Sykes S."/>
            <person name="Wortman J."/>
            <person name="Nusbaum C."/>
            <person name="Birren B."/>
        </authorList>
    </citation>
    <scope>NUCLEOTIDE SEQUENCE [LARGE SCALE GENOMIC DNA]</scope>
    <source>
        <strain evidence="2">25433</strain>
    </source>
</reference>
<name>X0LUW8_FUSOX</name>
<organism evidence="2">
    <name type="scientific">Fusarium oxysporum f. sp. vasinfectum 25433</name>
    <dbReference type="NCBI Taxonomy" id="1089449"/>
    <lineage>
        <taxon>Eukaryota</taxon>
        <taxon>Fungi</taxon>
        <taxon>Dikarya</taxon>
        <taxon>Ascomycota</taxon>
        <taxon>Pezizomycotina</taxon>
        <taxon>Sordariomycetes</taxon>
        <taxon>Hypocreomycetidae</taxon>
        <taxon>Hypocreales</taxon>
        <taxon>Nectriaceae</taxon>
        <taxon>Fusarium</taxon>
        <taxon>Fusarium oxysporum species complex</taxon>
    </lineage>
</organism>
<reference evidence="2" key="2">
    <citation type="submission" date="2014-03" db="EMBL/GenBank/DDBJ databases">
        <title>The Genome Annotation of Fusarium oxysporum Cotton.</title>
        <authorList>
            <consortium name="The Broad Institute Genomics Platform"/>
            <person name="Ma L.-J."/>
            <person name="Corby-Kistler H."/>
            <person name="Broz K."/>
            <person name="Gale L.R."/>
            <person name="Jonkers W."/>
            <person name="O'Donnell K."/>
            <person name="Ploetz R."/>
            <person name="Steinberg C."/>
            <person name="Schwartz D.C."/>
            <person name="VanEtten H."/>
            <person name="Zhou S."/>
            <person name="Young S.K."/>
            <person name="Zeng Q."/>
            <person name="Gargeya S."/>
            <person name="Fitzgerald M."/>
            <person name="Abouelleil A."/>
            <person name="Alvarado L."/>
            <person name="Chapman S.B."/>
            <person name="Gainer-Dewar J."/>
            <person name="Goldberg J."/>
            <person name="Griggs A."/>
            <person name="Gujja S."/>
            <person name="Hansen M."/>
            <person name="Howarth C."/>
            <person name="Imamovic A."/>
            <person name="Ireland A."/>
            <person name="Larimer J."/>
            <person name="McCowan C."/>
            <person name="Murphy C."/>
            <person name="Pearson M."/>
            <person name="Poon T.W."/>
            <person name="Priest M."/>
            <person name="Roberts A."/>
            <person name="Saif S."/>
            <person name="Shea T."/>
            <person name="Sykes S."/>
            <person name="Wortman J."/>
            <person name="Nusbaum C."/>
            <person name="Birren B."/>
        </authorList>
    </citation>
    <scope>NUCLEOTIDE SEQUENCE</scope>
    <source>
        <strain evidence="2">25433</strain>
    </source>
</reference>
<sequence length="59" mass="6919">MSSQKEQLSPEERQKRLQEEHYAKQVAVRDAQLAKLRQQAKQAAKRKSPATRRDVTTRE</sequence>
<proteinExistence type="predicted"/>
<feature type="region of interest" description="Disordered" evidence="1">
    <location>
        <begin position="1"/>
        <end position="59"/>
    </location>
</feature>
<gene>
    <name evidence="2" type="ORF">FOTG_19208</name>
</gene>
<dbReference type="EMBL" id="KK035731">
    <property type="protein sequence ID" value="EXM12290.1"/>
    <property type="molecule type" value="Genomic_DNA"/>
</dbReference>
<dbReference type="HOGENOM" id="CLU_2960843_0_0_1"/>
<dbReference type="AlphaFoldDB" id="X0LUW8"/>
<dbReference type="Proteomes" id="UP000030701">
    <property type="component" value="Unassembled WGS sequence"/>
</dbReference>
<evidence type="ECO:0000313" key="2">
    <source>
        <dbReference type="EMBL" id="EXM12290.1"/>
    </source>
</evidence>
<accession>X0LUW8</accession>
<feature type="compositionally biased region" description="Low complexity" evidence="1">
    <location>
        <begin position="31"/>
        <end position="42"/>
    </location>
</feature>
<feature type="compositionally biased region" description="Basic and acidic residues" evidence="1">
    <location>
        <begin position="8"/>
        <end position="23"/>
    </location>
</feature>